<evidence type="ECO:0000256" key="3">
    <source>
        <dbReference type="ARBA" id="ARBA00022553"/>
    </source>
</evidence>
<dbReference type="GO" id="GO:0006355">
    <property type="term" value="P:regulation of DNA-templated transcription"/>
    <property type="evidence" value="ECO:0007669"/>
    <property type="project" value="InterPro"/>
</dbReference>
<dbReference type="InterPro" id="IPR058124">
    <property type="entry name" value="CpxR-like_REC"/>
</dbReference>
<dbReference type="InterPro" id="IPR039420">
    <property type="entry name" value="WalR-like"/>
</dbReference>
<name>A0A239AE47_9PROT</name>
<evidence type="ECO:0000256" key="9">
    <source>
        <dbReference type="PROSITE-ProRule" id="PRU01091"/>
    </source>
</evidence>
<evidence type="ECO:0000256" key="4">
    <source>
        <dbReference type="ARBA" id="ARBA00023012"/>
    </source>
</evidence>
<keyword evidence="3 8" id="KW-0597">Phosphoprotein</keyword>
<dbReference type="InterPro" id="IPR001867">
    <property type="entry name" value="OmpR/PhoB-type_DNA-bd"/>
</dbReference>
<dbReference type="Gene3D" id="6.10.250.690">
    <property type="match status" value="1"/>
</dbReference>
<dbReference type="SUPFAM" id="SSF52172">
    <property type="entry name" value="CheY-like"/>
    <property type="match status" value="1"/>
</dbReference>
<reference evidence="13" key="1">
    <citation type="submission" date="2017-06" db="EMBL/GenBank/DDBJ databases">
        <authorList>
            <person name="Varghese N."/>
            <person name="Submissions S."/>
        </authorList>
    </citation>
    <scope>NUCLEOTIDE SEQUENCE [LARGE SCALE GENOMIC DNA]</scope>
    <source>
        <strain evidence="13">Ca-68</strain>
    </source>
</reference>
<proteinExistence type="predicted"/>
<dbReference type="InterPro" id="IPR001789">
    <property type="entry name" value="Sig_transdc_resp-reg_receiver"/>
</dbReference>
<dbReference type="CDD" id="cd00383">
    <property type="entry name" value="trans_reg_C"/>
    <property type="match status" value="1"/>
</dbReference>
<dbReference type="PANTHER" id="PTHR48111:SF39">
    <property type="entry name" value="TRANSCRIPTIONAL REGULATORY PROTEIN CPXR"/>
    <property type="match status" value="1"/>
</dbReference>
<dbReference type="GO" id="GO:0000156">
    <property type="term" value="F:phosphorelay response regulator activity"/>
    <property type="evidence" value="ECO:0007669"/>
    <property type="project" value="TreeGrafter"/>
</dbReference>
<dbReference type="SMART" id="SM00448">
    <property type="entry name" value="REC"/>
    <property type="match status" value="1"/>
</dbReference>
<dbReference type="PROSITE" id="PS50110">
    <property type="entry name" value="RESPONSE_REGULATORY"/>
    <property type="match status" value="1"/>
</dbReference>
<accession>A0A239AE47</accession>
<dbReference type="Proteomes" id="UP000198305">
    <property type="component" value="Unassembled WGS sequence"/>
</dbReference>
<dbReference type="Pfam" id="PF00486">
    <property type="entry name" value="Trans_reg_C"/>
    <property type="match status" value="1"/>
</dbReference>
<evidence type="ECO:0000256" key="5">
    <source>
        <dbReference type="ARBA" id="ARBA00023015"/>
    </source>
</evidence>
<evidence type="ECO:0000313" key="12">
    <source>
        <dbReference type="EMBL" id="SNR93849.1"/>
    </source>
</evidence>
<dbReference type="AlphaFoldDB" id="A0A239AE47"/>
<dbReference type="Pfam" id="PF00072">
    <property type="entry name" value="Response_reg"/>
    <property type="match status" value="1"/>
</dbReference>
<sequence length="253" mass="28435">MRTELYGKILIKVIVTERFISVLRVLLIDDDVELCQMMEEYLGAEDFTLTITHDGEDGAQQALSGEFDLVVLDVMMPRFNGFDTLRLIRASSQIPVIMLTAKGDEIDRIVGLELGADDYLSKPFNPRELVARLRAIQRRVAVRDESQHNQASSNITRVGKIAIYPSERIIEWKGEPLDITTSEYALLEVLARNAGRVVSKADLFTQALGRPESRYDRSVDVHVSNLRQKLGLLEDGRSPIQTVRGVGYQFIAG</sequence>
<dbReference type="Gene3D" id="3.40.50.2300">
    <property type="match status" value="1"/>
</dbReference>
<dbReference type="GO" id="GO:0000976">
    <property type="term" value="F:transcription cis-regulatory region binding"/>
    <property type="evidence" value="ECO:0007669"/>
    <property type="project" value="TreeGrafter"/>
</dbReference>
<dbReference type="PANTHER" id="PTHR48111">
    <property type="entry name" value="REGULATOR OF RPOS"/>
    <property type="match status" value="1"/>
</dbReference>
<dbReference type="InterPro" id="IPR011006">
    <property type="entry name" value="CheY-like_superfamily"/>
</dbReference>
<evidence type="ECO:0000256" key="8">
    <source>
        <dbReference type="PROSITE-ProRule" id="PRU00169"/>
    </source>
</evidence>
<gene>
    <name evidence="12" type="ORF">SAMN05192560_1857</name>
</gene>
<evidence type="ECO:0000256" key="7">
    <source>
        <dbReference type="ARBA" id="ARBA00023163"/>
    </source>
</evidence>
<dbReference type="Gene3D" id="1.10.10.10">
    <property type="entry name" value="Winged helix-like DNA-binding domain superfamily/Winged helix DNA-binding domain"/>
    <property type="match status" value="1"/>
</dbReference>
<evidence type="ECO:0000313" key="13">
    <source>
        <dbReference type="Proteomes" id="UP000198305"/>
    </source>
</evidence>
<dbReference type="GO" id="GO:0005829">
    <property type="term" value="C:cytosol"/>
    <property type="evidence" value="ECO:0007669"/>
    <property type="project" value="TreeGrafter"/>
</dbReference>
<evidence type="ECO:0000256" key="1">
    <source>
        <dbReference type="ARBA" id="ARBA00004496"/>
    </source>
</evidence>
<dbReference type="CDD" id="cd17623">
    <property type="entry name" value="REC_OmpR_CpxR"/>
    <property type="match status" value="1"/>
</dbReference>
<dbReference type="EMBL" id="FZOA01000007">
    <property type="protein sequence ID" value="SNR93849.1"/>
    <property type="molecule type" value="Genomic_DNA"/>
</dbReference>
<dbReference type="FunFam" id="3.40.50.2300:FF:000001">
    <property type="entry name" value="DNA-binding response regulator PhoB"/>
    <property type="match status" value="1"/>
</dbReference>
<organism evidence="12 13">
    <name type="scientific">Methylobacillus rhizosphaerae</name>
    <dbReference type="NCBI Taxonomy" id="551994"/>
    <lineage>
        <taxon>Bacteria</taxon>
        <taxon>Pseudomonadati</taxon>
        <taxon>Pseudomonadota</taxon>
        <taxon>Betaproteobacteria</taxon>
        <taxon>Nitrosomonadales</taxon>
        <taxon>Methylophilaceae</taxon>
        <taxon>Methylobacillus</taxon>
    </lineage>
</organism>
<feature type="DNA-binding region" description="OmpR/PhoB-type" evidence="9">
    <location>
        <begin position="153"/>
        <end position="252"/>
    </location>
</feature>
<keyword evidence="13" id="KW-1185">Reference proteome</keyword>
<feature type="modified residue" description="4-aspartylphosphate" evidence="8">
    <location>
        <position position="73"/>
    </location>
</feature>
<evidence type="ECO:0000256" key="6">
    <source>
        <dbReference type="ARBA" id="ARBA00023125"/>
    </source>
</evidence>
<feature type="domain" description="OmpR/PhoB-type" evidence="11">
    <location>
        <begin position="153"/>
        <end position="252"/>
    </location>
</feature>
<comment type="subcellular location">
    <subcellularLocation>
        <location evidence="1">Cytoplasm</location>
    </subcellularLocation>
</comment>
<evidence type="ECO:0000259" key="11">
    <source>
        <dbReference type="PROSITE" id="PS51755"/>
    </source>
</evidence>
<feature type="domain" description="Response regulatory" evidence="10">
    <location>
        <begin position="24"/>
        <end position="137"/>
    </location>
</feature>
<dbReference type="InterPro" id="IPR036388">
    <property type="entry name" value="WH-like_DNA-bd_sf"/>
</dbReference>
<keyword evidence="4" id="KW-0902">Two-component regulatory system</keyword>
<evidence type="ECO:0000256" key="2">
    <source>
        <dbReference type="ARBA" id="ARBA00022490"/>
    </source>
</evidence>
<dbReference type="PROSITE" id="PS51755">
    <property type="entry name" value="OMPR_PHOB"/>
    <property type="match status" value="1"/>
</dbReference>
<keyword evidence="5" id="KW-0805">Transcription regulation</keyword>
<evidence type="ECO:0000259" key="10">
    <source>
        <dbReference type="PROSITE" id="PS50110"/>
    </source>
</evidence>
<dbReference type="InterPro" id="IPR016032">
    <property type="entry name" value="Sig_transdc_resp-reg_C-effctor"/>
</dbReference>
<dbReference type="SMART" id="SM00862">
    <property type="entry name" value="Trans_reg_C"/>
    <property type="match status" value="1"/>
</dbReference>
<keyword evidence="6 9" id="KW-0238">DNA-binding</keyword>
<dbReference type="SUPFAM" id="SSF46894">
    <property type="entry name" value="C-terminal effector domain of the bipartite response regulators"/>
    <property type="match status" value="1"/>
</dbReference>
<keyword evidence="7" id="KW-0804">Transcription</keyword>
<keyword evidence="2" id="KW-0963">Cytoplasm</keyword>
<dbReference type="GO" id="GO:0032993">
    <property type="term" value="C:protein-DNA complex"/>
    <property type="evidence" value="ECO:0007669"/>
    <property type="project" value="TreeGrafter"/>
</dbReference>
<protein>
    <submittedName>
        <fullName evidence="12">Two component transcriptional regulator, winged helix family</fullName>
    </submittedName>
</protein>